<dbReference type="RefSeq" id="WP_022287322.1">
    <property type="nucleotide sequence ID" value="NZ_JAOQJZ010000011.1"/>
</dbReference>
<evidence type="ECO:0000313" key="4">
    <source>
        <dbReference type="EMBL" id="MCU6706337.1"/>
    </source>
</evidence>
<sequence length="147" mass="17329">MIRKFVPEDREDYIRFSTEFYNSSAVDKPVPREHFEQGFDEMMRSDVYVQGYMLVCDGNNVGYCVTMKTYSVEAGGITIWIDELFVLEEYRSKGLGRELFKYIEENGDKKLRRIRLEVELENGRAISLYKKMGFEPAPYDGMWKTIL</sequence>
<gene>
    <name evidence="4" type="ORF">OCV57_10445</name>
</gene>
<keyword evidence="1" id="KW-0808">Transferase</keyword>
<dbReference type="GO" id="GO:0016747">
    <property type="term" value="F:acyltransferase activity, transferring groups other than amino-acyl groups"/>
    <property type="evidence" value="ECO:0007669"/>
    <property type="project" value="InterPro"/>
</dbReference>
<organism evidence="4 5">
    <name type="scientific">Hominimerdicola aceti</name>
    <dbReference type="NCBI Taxonomy" id="2981726"/>
    <lineage>
        <taxon>Bacteria</taxon>
        <taxon>Bacillati</taxon>
        <taxon>Bacillota</taxon>
        <taxon>Clostridia</taxon>
        <taxon>Eubacteriales</taxon>
        <taxon>Oscillospiraceae</taxon>
        <taxon>Hominimerdicola</taxon>
    </lineage>
</organism>
<proteinExistence type="predicted"/>
<protein>
    <submittedName>
        <fullName evidence="4">GNAT family N-acetyltransferase</fullName>
    </submittedName>
</protein>
<dbReference type="Proteomes" id="UP001208131">
    <property type="component" value="Unassembled WGS sequence"/>
</dbReference>
<dbReference type="InterPro" id="IPR000182">
    <property type="entry name" value="GNAT_dom"/>
</dbReference>
<evidence type="ECO:0000313" key="5">
    <source>
        <dbReference type="Proteomes" id="UP001208131"/>
    </source>
</evidence>
<dbReference type="CDD" id="cd04301">
    <property type="entry name" value="NAT_SF"/>
    <property type="match status" value="1"/>
</dbReference>
<accession>A0AAE3IKV5</accession>
<dbReference type="InterPro" id="IPR016181">
    <property type="entry name" value="Acyl_CoA_acyltransferase"/>
</dbReference>
<evidence type="ECO:0000256" key="2">
    <source>
        <dbReference type="ARBA" id="ARBA00023315"/>
    </source>
</evidence>
<dbReference type="Gene3D" id="3.40.630.30">
    <property type="match status" value="1"/>
</dbReference>
<comment type="caution">
    <text evidence="4">The sequence shown here is derived from an EMBL/GenBank/DDBJ whole genome shotgun (WGS) entry which is preliminary data.</text>
</comment>
<name>A0AAE3IKV5_9FIRM</name>
<dbReference type="PROSITE" id="PS51186">
    <property type="entry name" value="GNAT"/>
    <property type="match status" value="1"/>
</dbReference>
<dbReference type="AlphaFoldDB" id="A0AAE3IKV5"/>
<keyword evidence="5" id="KW-1185">Reference proteome</keyword>
<dbReference type="EMBL" id="JAOQJZ010000011">
    <property type="protein sequence ID" value="MCU6706337.1"/>
    <property type="molecule type" value="Genomic_DNA"/>
</dbReference>
<keyword evidence="2" id="KW-0012">Acyltransferase</keyword>
<dbReference type="SUPFAM" id="SSF55729">
    <property type="entry name" value="Acyl-CoA N-acyltransferases (Nat)"/>
    <property type="match status" value="1"/>
</dbReference>
<evidence type="ECO:0000259" key="3">
    <source>
        <dbReference type="PROSITE" id="PS51186"/>
    </source>
</evidence>
<dbReference type="Pfam" id="PF00583">
    <property type="entry name" value="Acetyltransf_1"/>
    <property type="match status" value="1"/>
</dbReference>
<feature type="domain" description="N-acetyltransferase" evidence="3">
    <location>
        <begin position="1"/>
        <end position="147"/>
    </location>
</feature>
<dbReference type="PANTHER" id="PTHR43420">
    <property type="entry name" value="ACETYLTRANSFERASE"/>
    <property type="match status" value="1"/>
</dbReference>
<dbReference type="InterPro" id="IPR050680">
    <property type="entry name" value="YpeA/RimI_acetyltransf"/>
</dbReference>
<evidence type="ECO:0000256" key="1">
    <source>
        <dbReference type="ARBA" id="ARBA00022679"/>
    </source>
</evidence>
<reference evidence="4 5" key="1">
    <citation type="journal article" date="2021" name="ISME Commun">
        <title>Automated analysis of genomic sequences facilitates high-throughput and comprehensive description of bacteria.</title>
        <authorList>
            <person name="Hitch T.C.A."/>
        </authorList>
    </citation>
    <scope>NUCLEOTIDE SEQUENCE [LARGE SCALE GENOMIC DNA]</scope>
    <source>
        <strain evidence="4 5">Sanger_31</strain>
    </source>
</reference>